<keyword evidence="4" id="KW-0238">DNA-binding</keyword>
<feature type="domain" description="C3H1-type" evidence="6">
    <location>
        <begin position="81"/>
        <end position="109"/>
    </location>
</feature>
<evidence type="ECO:0000256" key="3">
    <source>
        <dbReference type="ARBA" id="ARBA00022833"/>
    </source>
</evidence>
<feature type="zinc finger region" description="C3H1-type" evidence="5">
    <location>
        <begin position="130"/>
        <end position="158"/>
    </location>
</feature>
<feature type="zinc finger region" description="C3H1-type" evidence="5">
    <location>
        <begin position="81"/>
        <end position="109"/>
    </location>
</feature>
<evidence type="ECO:0000313" key="8">
    <source>
        <dbReference type="Proteomes" id="UP000807306"/>
    </source>
</evidence>
<feature type="domain" description="C3H1-type" evidence="6">
    <location>
        <begin position="130"/>
        <end position="158"/>
    </location>
</feature>
<dbReference type="GO" id="GO:0008270">
    <property type="term" value="F:zinc ion binding"/>
    <property type="evidence" value="ECO:0007669"/>
    <property type="project" value="UniProtKB-KW"/>
</dbReference>
<organism evidence="7 8">
    <name type="scientific">Crepidotus variabilis</name>
    <dbReference type="NCBI Taxonomy" id="179855"/>
    <lineage>
        <taxon>Eukaryota</taxon>
        <taxon>Fungi</taxon>
        <taxon>Dikarya</taxon>
        <taxon>Basidiomycota</taxon>
        <taxon>Agaricomycotina</taxon>
        <taxon>Agaricomycetes</taxon>
        <taxon>Agaricomycetidae</taxon>
        <taxon>Agaricales</taxon>
        <taxon>Agaricineae</taxon>
        <taxon>Crepidotaceae</taxon>
        <taxon>Crepidotus</taxon>
    </lineage>
</organism>
<evidence type="ECO:0000256" key="5">
    <source>
        <dbReference type="PROSITE-ProRule" id="PRU00723"/>
    </source>
</evidence>
<dbReference type="InterPro" id="IPR000571">
    <property type="entry name" value="Znf_CCCH"/>
</dbReference>
<evidence type="ECO:0000313" key="7">
    <source>
        <dbReference type="EMBL" id="KAF9522367.1"/>
    </source>
</evidence>
<keyword evidence="2 5" id="KW-0863">Zinc-finger</keyword>
<keyword evidence="1 5" id="KW-0479">Metal-binding</keyword>
<dbReference type="PANTHER" id="PTHR12506:SF50">
    <property type="entry name" value="ZINC FINGER CCCH DOMAIN-CONTAINING PROTEIN 26"/>
    <property type="match status" value="1"/>
</dbReference>
<keyword evidence="3 5" id="KW-0862">Zinc</keyword>
<sequence>MSHNTTTAFGKPWSVSDGKSRTQTECRFYQQTGNCAFGDKCHYKHSSRQNPVVTWTKHEALLQSPNNNAPITSIQTGIPAASSKQPCKYWLKSGSCGRGDKCWFSHPDKTPNIAPEEDSRADSAINTTDNGENEICWGWKAGRCHRTADACRWRHDNPEKSTQMILEDSLSDSMNTSPASWRARTVSKQENVPTITQDNTHDESWLKVTVCKYWEAGGCMKGDKCQFRHHKDEKVR</sequence>
<evidence type="ECO:0000256" key="2">
    <source>
        <dbReference type="ARBA" id="ARBA00022771"/>
    </source>
</evidence>
<dbReference type="Pfam" id="PF14608">
    <property type="entry name" value="zf-CCCH_2"/>
    <property type="match status" value="1"/>
</dbReference>
<feature type="domain" description="C3H1-type" evidence="6">
    <location>
        <begin position="205"/>
        <end position="232"/>
    </location>
</feature>
<dbReference type="PANTHER" id="PTHR12506">
    <property type="entry name" value="PROTEIN PHOSPHATASE RELATED"/>
    <property type="match status" value="1"/>
</dbReference>
<dbReference type="OrthoDB" id="2129491at2759"/>
<dbReference type="InterPro" id="IPR050974">
    <property type="entry name" value="Plant_ZF_CCCH"/>
</dbReference>
<protein>
    <recommendedName>
        <fullName evidence="6">C3H1-type domain-containing protein</fullName>
    </recommendedName>
</protein>
<dbReference type="SMART" id="SM00356">
    <property type="entry name" value="ZnF_C3H1"/>
    <property type="match status" value="3"/>
</dbReference>
<dbReference type="Gene3D" id="4.10.1000.10">
    <property type="entry name" value="Zinc finger, CCCH-type"/>
    <property type="match status" value="2"/>
</dbReference>
<feature type="zinc finger region" description="C3H1-type" evidence="5">
    <location>
        <begin position="20"/>
        <end position="48"/>
    </location>
</feature>
<dbReference type="Gene3D" id="3.30.1370.210">
    <property type="match status" value="1"/>
</dbReference>
<dbReference type="EMBL" id="MU157948">
    <property type="protein sequence ID" value="KAF9522367.1"/>
    <property type="molecule type" value="Genomic_DNA"/>
</dbReference>
<gene>
    <name evidence="7" type="ORF">CPB83DRAFT_113741</name>
</gene>
<accession>A0A9P6E4I4</accession>
<feature type="zinc finger region" description="C3H1-type" evidence="5">
    <location>
        <begin position="205"/>
        <end position="232"/>
    </location>
</feature>
<dbReference type="Pfam" id="PF00642">
    <property type="entry name" value="zf-CCCH"/>
    <property type="match status" value="2"/>
</dbReference>
<evidence type="ECO:0000256" key="1">
    <source>
        <dbReference type="ARBA" id="ARBA00022723"/>
    </source>
</evidence>
<dbReference type="GO" id="GO:0003729">
    <property type="term" value="F:mRNA binding"/>
    <property type="evidence" value="ECO:0007669"/>
    <property type="project" value="UniProtKB-ARBA"/>
</dbReference>
<dbReference type="GO" id="GO:0003677">
    <property type="term" value="F:DNA binding"/>
    <property type="evidence" value="ECO:0007669"/>
    <property type="project" value="UniProtKB-KW"/>
</dbReference>
<dbReference type="InterPro" id="IPR036855">
    <property type="entry name" value="Znf_CCCH_sf"/>
</dbReference>
<keyword evidence="8" id="KW-1185">Reference proteome</keyword>
<dbReference type="PROSITE" id="PS50103">
    <property type="entry name" value="ZF_C3H1"/>
    <property type="match status" value="4"/>
</dbReference>
<reference evidence="7" key="1">
    <citation type="submission" date="2020-11" db="EMBL/GenBank/DDBJ databases">
        <authorList>
            <consortium name="DOE Joint Genome Institute"/>
            <person name="Ahrendt S."/>
            <person name="Riley R."/>
            <person name="Andreopoulos W."/>
            <person name="Labutti K."/>
            <person name="Pangilinan J."/>
            <person name="Ruiz-Duenas F.J."/>
            <person name="Barrasa J.M."/>
            <person name="Sanchez-Garcia M."/>
            <person name="Camarero S."/>
            <person name="Miyauchi S."/>
            <person name="Serrano A."/>
            <person name="Linde D."/>
            <person name="Babiker R."/>
            <person name="Drula E."/>
            <person name="Ayuso-Fernandez I."/>
            <person name="Pacheco R."/>
            <person name="Padilla G."/>
            <person name="Ferreira P."/>
            <person name="Barriuso J."/>
            <person name="Kellner H."/>
            <person name="Castanera R."/>
            <person name="Alfaro M."/>
            <person name="Ramirez L."/>
            <person name="Pisabarro A.G."/>
            <person name="Kuo A."/>
            <person name="Tritt A."/>
            <person name="Lipzen A."/>
            <person name="He G."/>
            <person name="Yan M."/>
            <person name="Ng V."/>
            <person name="Cullen D."/>
            <person name="Martin F."/>
            <person name="Rosso M.-N."/>
            <person name="Henrissat B."/>
            <person name="Hibbett D."/>
            <person name="Martinez A.T."/>
            <person name="Grigoriev I.V."/>
        </authorList>
    </citation>
    <scope>NUCLEOTIDE SEQUENCE</scope>
    <source>
        <strain evidence="7">CBS 506.95</strain>
    </source>
</reference>
<dbReference type="AlphaFoldDB" id="A0A9P6E4I4"/>
<evidence type="ECO:0000259" key="6">
    <source>
        <dbReference type="PROSITE" id="PS50103"/>
    </source>
</evidence>
<comment type="caution">
    <text evidence="7">The sequence shown here is derived from an EMBL/GenBank/DDBJ whole genome shotgun (WGS) entry which is preliminary data.</text>
</comment>
<dbReference type="SUPFAM" id="SSF90229">
    <property type="entry name" value="CCCH zinc finger"/>
    <property type="match status" value="3"/>
</dbReference>
<dbReference type="Proteomes" id="UP000807306">
    <property type="component" value="Unassembled WGS sequence"/>
</dbReference>
<proteinExistence type="predicted"/>
<feature type="domain" description="C3H1-type" evidence="6">
    <location>
        <begin position="20"/>
        <end position="48"/>
    </location>
</feature>
<name>A0A9P6E4I4_9AGAR</name>
<evidence type="ECO:0000256" key="4">
    <source>
        <dbReference type="ARBA" id="ARBA00023125"/>
    </source>
</evidence>